<dbReference type="PROSITE" id="PS01173">
    <property type="entry name" value="LIPASE_GDXG_HIS"/>
    <property type="match status" value="1"/>
</dbReference>
<dbReference type="InterPro" id="IPR029058">
    <property type="entry name" value="AB_hydrolase_fold"/>
</dbReference>
<dbReference type="InterPro" id="IPR002168">
    <property type="entry name" value="Lipase_GDXG_HIS_AS"/>
</dbReference>
<evidence type="ECO:0000256" key="1">
    <source>
        <dbReference type="ARBA" id="ARBA00010515"/>
    </source>
</evidence>
<dbReference type="Pfam" id="PF07859">
    <property type="entry name" value="Abhydrolase_3"/>
    <property type="match status" value="1"/>
</dbReference>
<evidence type="ECO:0000256" key="2">
    <source>
        <dbReference type="ARBA" id="ARBA00022801"/>
    </source>
</evidence>
<gene>
    <name evidence="4" type="ORF">RB602_07990</name>
</gene>
<evidence type="ECO:0000313" key="4">
    <source>
        <dbReference type="EMBL" id="WOE73811.1"/>
    </source>
</evidence>
<evidence type="ECO:0000259" key="3">
    <source>
        <dbReference type="Pfam" id="PF07859"/>
    </source>
</evidence>
<evidence type="ECO:0000313" key="5">
    <source>
        <dbReference type="Proteomes" id="UP001302429"/>
    </source>
</evidence>
<dbReference type="PANTHER" id="PTHR48081">
    <property type="entry name" value="AB HYDROLASE SUPERFAMILY PROTEIN C4A8.06C"/>
    <property type="match status" value="1"/>
</dbReference>
<comment type="similarity">
    <text evidence="1">Belongs to the 'GDXG' lipolytic enzyme family.</text>
</comment>
<dbReference type="RefSeq" id="WP_317080036.1">
    <property type="nucleotide sequence ID" value="NZ_CP136594.1"/>
</dbReference>
<name>A0AA97F3V0_9SPHN</name>
<dbReference type="Proteomes" id="UP001302429">
    <property type="component" value="Chromosome"/>
</dbReference>
<dbReference type="SUPFAM" id="SSF53474">
    <property type="entry name" value="alpha/beta-Hydrolases"/>
    <property type="match status" value="1"/>
</dbReference>
<dbReference type="InterPro" id="IPR013094">
    <property type="entry name" value="AB_hydrolase_3"/>
</dbReference>
<protein>
    <submittedName>
        <fullName evidence="4">Alpha/beta hydrolase</fullName>
    </submittedName>
</protein>
<dbReference type="Gene3D" id="3.40.50.1820">
    <property type="entry name" value="alpha/beta hydrolase"/>
    <property type="match status" value="1"/>
</dbReference>
<dbReference type="GO" id="GO:0016787">
    <property type="term" value="F:hydrolase activity"/>
    <property type="evidence" value="ECO:0007669"/>
    <property type="project" value="UniProtKB-KW"/>
</dbReference>
<proteinExistence type="inferred from homology"/>
<dbReference type="InterPro" id="IPR050300">
    <property type="entry name" value="GDXG_lipolytic_enzyme"/>
</dbReference>
<keyword evidence="5" id="KW-1185">Reference proteome</keyword>
<dbReference type="AlphaFoldDB" id="A0AA97F3V0"/>
<accession>A0AA97F3V0</accession>
<sequence>MATQPDTTDQNTPFVRPDVQACLTMMAAMEGPAMNEMTPEDARQAYLAMHMLADAEPIELAVTRDLTCPGPVGDIPLRFYDKQAERDKAGPAIVFVHGGGFVIGDLATHHSFCTLLADQLDLPLIAVDYRLAPENPFPAAAEDAIAAARWIAGSPEALGLDVTGLIPVGDSAGGNLAIVITQALTQSPAEVPVTAQMPIYPVVSTDRDWPSMQDFADGYVLTKEAMEWFDAAYQPDSESAHYNVLDQDHSQTPPTVLITTSLDPLRDQGRAYGAALLQAGITTSFYEAEGNVHDFIALRKLIPSSVHDCNAMIGRLNGILKGLEGLPNSGVPAE</sequence>
<organism evidence="4 5">
    <name type="scientific">Alterisphingorhabdus coralli</name>
    <dbReference type="NCBI Taxonomy" id="3071408"/>
    <lineage>
        <taxon>Bacteria</taxon>
        <taxon>Pseudomonadati</taxon>
        <taxon>Pseudomonadota</taxon>
        <taxon>Alphaproteobacteria</taxon>
        <taxon>Sphingomonadales</taxon>
        <taxon>Sphingomonadaceae</taxon>
        <taxon>Alterisphingorhabdus (ex Yan et al. 2024)</taxon>
    </lineage>
</organism>
<keyword evidence="2 4" id="KW-0378">Hydrolase</keyword>
<dbReference type="EMBL" id="CP136594">
    <property type="protein sequence ID" value="WOE73811.1"/>
    <property type="molecule type" value="Genomic_DNA"/>
</dbReference>
<dbReference type="KEGG" id="acoa:RB602_07990"/>
<reference evidence="4 5" key="1">
    <citation type="submission" date="2023-10" db="EMBL/GenBank/DDBJ databases">
        <title>Complete genome sequence of a Sphingomonadaceae bacterium.</title>
        <authorList>
            <person name="Yan C."/>
        </authorList>
    </citation>
    <scope>NUCLEOTIDE SEQUENCE [LARGE SCALE GENOMIC DNA]</scope>
    <source>
        <strain evidence="4 5">SCSIO 66989</strain>
    </source>
</reference>
<dbReference type="PANTHER" id="PTHR48081:SF8">
    <property type="entry name" value="ALPHA_BETA HYDROLASE FOLD-3 DOMAIN-CONTAINING PROTEIN-RELATED"/>
    <property type="match status" value="1"/>
</dbReference>
<feature type="domain" description="Alpha/beta hydrolase fold-3" evidence="3">
    <location>
        <begin position="93"/>
        <end position="296"/>
    </location>
</feature>